<dbReference type="EMBL" id="CP142149">
    <property type="protein sequence ID" value="WSE27414.1"/>
    <property type="molecule type" value="Genomic_DNA"/>
</dbReference>
<dbReference type="GO" id="GO:0032259">
    <property type="term" value="P:methylation"/>
    <property type="evidence" value="ECO:0007669"/>
    <property type="project" value="UniProtKB-KW"/>
</dbReference>
<evidence type="ECO:0000313" key="1">
    <source>
        <dbReference type="EMBL" id="WSE27414.1"/>
    </source>
</evidence>
<reference evidence="1 2" key="1">
    <citation type="journal article" date="2015" name="Int. J. Syst. Evol. Microbiol.">
        <title>Amycolatopsis rhabdoformis sp. nov., an actinomycete isolated from a tropical forest soil.</title>
        <authorList>
            <person name="Souza W.R."/>
            <person name="Silva R.E."/>
            <person name="Goodfellow M."/>
            <person name="Busarakam K."/>
            <person name="Figueiro F.S."/>
            <person name="Ferreira D."/>
            <person name="Rodrigues-Filho E."/>
            <person name="Moraes L.A.B."/>
            <person name="Zucchi T.D."/>
        </authorList>
    </citation>
    <scope>NUCLEOTIDE SEQUENCE [LARGE SCALE GENOMIC DNA]</scope>
    <source>
        <strain evidence="1 2">NCIMB 14900</strain>
    </source>
</reference>
<protein>
    <submittedName>
        <fullName evidence="1">Class I SAM-dependent methyltransferase</fullName>
        <ecNumber evidence="1">2.1.-.-</ecNumber>
    </submittedName>
</protein>
<gene>
    <name evidence="1" type="ORF">VSH64_31720</name>
</gene>
<accession>A0ABZ1HZY1</accession>
<dbReference type="EC" id="2.1.-.-" evidence="1"/>
<organism evidence="1 2">
    <name type="scientific">Amycolatopsis rhabdoformis</name>
    <dbReference type="NCBI Taxonomy" id="1448059"/>
    <lineage>
        <taxon>Bacteria</taxon>
        <taxon>Bacillati</taxon>
        <taxon>Actinomycetota</taxon>
        <taxon>Actinomycetes</taxon>
        <taxon>Pseudonocardiales</taxon>
        <taxon>Pseudonocardiaceae</taxon>
        <taxon>Amycolatopsis</taxon>
    </lineage>
</organism>
<sequence>MTTVDASGYAPEWLRLREPADARARSSSLVDTLALPTPVVVRDLGCGTGSMSRWLTGRLPHPQRWILHDQDPGLVRLAVAGVPDATGSVLDVTRLTADDLSDTSLVTASALLDLFTADEIRRLVDACAGARVPALLTLSVVGQVALTPPHPLDDAVGAAFNAHQRRDDRLGPEAVAFAAAEFAARGFTVHRAATPWRLGAEDAALIETWFQGWVSAAEEENPGLDLSTYRRVLDSVVVEHEDLLALP</sequence>
<dbReference type="GO" id="GO:0008168">
    <property type="term" value="F:methyltransferase activity"/>
    <property type="evidence" value="ECO:0007669"/>
    <property type="project" value="UniProtKB-KW"/>
</dbReference>
<dbReference type="InterPro" id="IPR029063">
    <property type="entry name" value="SAM-dependent_MTases_sf"/>
</dbReference>
<dbReference type="Gene3D" id="3.40.50.150">
    <property type="entry name" value="Vaccinia Virus protein VP39"/>
    <property type="match status" value="1"/>
</dbReference>
<keyword evidence="1" id="KW-0489">Methyltransferase</keyword>
<proteinExistence type="predicted"/>
<dbReference type="SUPFAM" id="SSF53335">
    <property type="entry name" value="S-adenosyl-L-methionine-dependent methyltransferases"/>
    <property type="match status" value="1"/>
</dbReference>
<keyword evidence="1" id="KW-0808">Transferase</keyword>
<dbReference type="RefSeq" id="WP_326566427.1">
    <property type="nucleotide sequence ID" value="NZ_CP142149.1"/>
</dbReference>
<name>A0ABZ1HZY1_9PSEU</name>
<dbReference type="Proteomes" id="UP001330812">
    <property type="component" value="Chromosome"/>
</dbReference>
<evidence type="ECO:0000313" key="2">
    <source>
        <dbReference type="Proteomes" id="UP001330812"/>
    </source>
</evidence>
<keyword evidence="2" id="KW-1185">Reference proteome</keyword>